<evidence type="ECO:0000256" key="1">
    <source>
        <dbReference type="SAM" id="SignalP"/>
    </source>
</evidence>
<dbReference type="SUPFAM" id="SSF53474">
    <property type="entry name" value="alpha/beta-Hydrolases"/>
    <property type="match status" value="1"/>
</dbReference>
<evidence type="ECO:0000259" key="2">
    <source>
        <dbReference type="Pfam" id="PF06259"/>
    </source>
</evidence>
<dbReference type="Gene3D" id="3.40.50.1820">
    <property type="entry name" value="alpha/beta hydrolase"/>
    <property type="match status" value="1"/>
</dbReference>
<keyword evidence="4" id="KW-1185">Reference proteome</keyword>
<keyword evidence="1" id="KW-0732">Signal</keyword>
<feature type="signal peptide" evidence="1">
    <location>
        <begin position="1"/>
        <end position="35"/>
    </location>
</feature>
<feature type="domain" description="DUF1023" evidence="2">
    <location>
        <begin position="105"/>
        <end position="266"/>
    </location>
</feature>
<gene>
    <name evidence="3" type="ORF">Pa4123_76890</name>
</gene>
<name>A0ABQ5R779_9ACTN</name>
<dbReference type="Proteomes" id="UP001144280">
    <property type="component" value="Unassembled WGS sequence"/>
</dbReference>
<dbReference type="InterPro" id="IPR010427">
    <property type="entry name" value="DUF1023"/>
</dbReference>
<sequence>MAIPTRIGPYRIGRLRRTVLAALVGSAVVVPMAGAARPAAVPAPPPPSLGPLRAATCATDVAARFAANRDGVLAGERMAAGHGDRRRAAALRALADPARNLLSFDGRDGGRSAEVFGDLCGAERIAVLVPGSDTSFEQYGRFQAGAEALSRRLGDRSAVVAWLGYPTPSMLGLSVLTARRAEAAAPALRAFVDEVSAVRPGARVSVLCHSYGSVVCASAAEGLAASDIVLFGSPGTGVDNVASLHTTAAVWAGRGAGDLIGRVPHVRLRLPFVTVGFGTDPVSPGFGAHVFAAGDSAHSDYLKAGSVSLDSIARIASGDNRA</sequence>
<reference evidence="3" key="1">
    <citation type="submission" date="2022-12" db="EMBL/GenBank/DDBJ databases">
        <title>New Phytohabitans aurantiacus sp. RD004123 nov., an actinomycete isolated from soil.</title>
        <authorList>
            <person name="Triningsih D.W."/>
            <person name="Harunari E."/>
            <person name="Igarashi Y."/>
        </authorList>
    </citation>
    <scope>NUCLEOTIDE SEQUENCE</scope>
    <source>
        <strain evidence="3">RD004123</strain>
    </source>
</reference>
<dbReference type="Pfam" id="PF06259">
    <property type="entry name" value="Abhydrolase_8"/>
    <property type="match status" value="1"/>
</dbReference>
<comment type="caution">
    <text evidence="3">The sequence shown here is derived from an EMBL/GenBank/DDBJ whole genome shotgun (WGS) entry which is preliminary data.</text>
</comment>
<protein>
    <recommendedName>
        <fullName evidence="2">DUF1023 domain-containing protein</fullName>
    </recommendedName>
</protein>
<proteinExistence type="predicted"/>
<accession>A0ABQ5R779</accession>
<dbReference type="InterPro" id="IPR029058">
    <property type="entry name" value="AB_hydrolase_fold"/>
</dbReference>
<dbReference type="RefSeq" id="WP_281903904.1">
    <property type="nucleotide sequence ID" value="NZ_BSDI01000061.1"/>
</dbReference>
<evidence type="ECO:0000313" key="4">
    <source>
        <dbReference type="Proteomes" id="UP001144280"/>
    </source>
</evidence>
<feature type="chain" id="PRO_5046141863" description="DUF1023 domain-containing protein" evidence="1">
    <location>
        <begin position="36"/>
        <end position="322"/>
    </location>
</feature>
<evidence type="ECO:0000313" key="3">
    <source>
        <dbReference type="EMBL" id="GLI02411.1"/>
    </source>
</evidence>
<organism evidence="3 4">
    <name type="scientific">Phytohabitans aurantiacus</name>
    <dbReference type="NCBI Taxonomy" id="3016789"/>
    <lineage>
        <taxon>Bacteria</taxon>
        <taxon>Bacillati</taxon>
        <taxon>Actinomycetota</taxon>
        <taxon>Actinomycetes</taxon>
        <taxon>Micromonosporales</taxon>
        <taxon>Micromonosporaceae</taxon>
    </lineage>
</organism>
<dbReference type="EMBL" id="BSDI01000061">
    <property type="protein sequence ID" value="GLI02411.1"/>
    <property type="molecule type" value="Genomic_DNA"/>
</dbReference>